<organism evidence="1 2">
    <name type="scientific">Nocardiopsis composta</name>
    <dbReference type="NCBI Taxonomy" id="157465"/>
    <lineage>
        <taxon>Bacteria</taxon>
        <taxon>Bacillati</taxon>
        <taxon>Actinomycetota</taxon>
        <taxon>Actinomycetes</taxon>
        <taxon>Streptosporangiales</taxon>
        <taxon>Nocardiopsidaceae</taxon>
        <taxon>Nocardiopsis</taxon>
    </lineage>
</organism>
<dbReference type="Proteomes" id="UP000572635">
    <property type="component" value="Unassembled WGS sequence"/>
</dbReference>
<gene>
    <name evidence="1" type="ORF">HDA36_000929</name>
</gene>
<protein>
    <submittedName>
        <fullName evidence="1">Uncharacterized protein</fullName>
    </submittedName>
</protein>
<accession>A0A7W8QJE9</accession>
<dbReference type="EMBL" id="JACHDB010000001">
    <property type="protein sequence ID" value="MBB5430845.1"/>
    <property type="molecule type" value="Genomic_DNA"/>
</dbReference>
<keyword evidence="2" id="KW-1185">Reference proteome</keyword>
<comment type="caution">
    <text evidence="1">The sequence shown here is derived from an EMBL/GenBank/DDBJ whole genome shotgun (WGS) entry which is preliminary data.</text>
</comment>
<sequence length="89" mass="10349">MDDRERKLRELRKRFEGKWLIRCTANLWIATSADILAPYEPTITEMDVDRFIDRLENPRGKGDSAVHPILKMVGGWEQIGDGVYKIDKC</sequence>
<evidence type="ECO:0000313" key="2">
    <source>
        <dbReference type="Proteomes" id="UP000572635"/>
    </source>
</evidence>
<name>A0A7W8QJE9_9ACTN</name>
<evidence type="ECO:0000313" key="1">
    <source>
        <dbReference type="EMBL" id="MBB5430845.1"/>
    </source>
</evidence>
<reference evidence="1 2" key="1">
    <citation type="submission" date="2020-08" db="EMBL/GenBank/DDBJ databases">
        <title>Sequencing the genomes of 1000 actinobacteria strains.</title>
        <authorList>
            <person name="Klenk H.-P."/>
        </authorList>
    </citation>
    <scope>NUCLEOTIDE SEQUENCE [LARGE SCALE GENOMIC DNA]</scope>
    <source>
        <strain evidence="1 2">DSM 44551</strain>
    </source>
</reference>
<dbReference type="AlphaFoldDB" id="A0A7W8QJE9"/>
<proteinExistence type="predicted"/>
<dbReference type="RefSeq" id="WP_184389018.1">
    <property type="nucleotide sequence ID" value="NZ_BAAAJD010000057.1"/>
</dbReference>